<sequence>MPNEITDEMARTRALMTKTDRKQITGGEHVDENNRYQAISRVRGRINEELPRDIEVLQEHHPELYDELREIVCDSLEEEGE</sequence>
<proteinExistence type="predicted"/>
<accession>A0A1G8UZH9</accession>
<protein>
    <submittedName>
        <fullName evidence="1">Uncharacterized protein</fullName>
    </submittedName>
</protein>
<evidence type="ECO:0000313" key="2">
    <source>
        <dbReference type="Proteomes" id="UP000198882"/>
    </source>
</evidence>
<gene>
    <name evidence="1" type="ORF">SAMN04515672_1099</name>
</gene>
<dbReference type="Proteomes" id="UP000198882">
    <property type="component" value="Unassembled WGS sequence"/>
</dbReference>
<reference evidence="2" key="1">
    <citation type="submission" date="2016-10" db="EMBL/GenBank/DDBJ databases">
        <authorList>
            <person name="Varghese N."/>
            <person name="Submissions S."/>
        </authorList>
    </citation>
    <scope>NUCLEOTIDE SEQUENCE [LARGE SCALE GENOMIC DNA]</scope>
    <source>
        <strain evidence="2">B4,CECT 8067,JCM 17497</strain>
    </source>
</reference>
<dbReference type="EMBL" id="FNFE01000001">
    <property type="protein sequence ID" value="SDJ59129.1"/>
    <property type="molecule type" value="Genomic_DNA"/>
</dbReference>
<name>A0A1G8UZH9_9EURY</name>
<keyword evidence="2" id="KW-1185">Reference proteome</keyword>
<dbReference type="AlphaFoldDB" id="A0A1G8UZH9"/>
<organism evidence="1 2">
    <name type="scientific">Natronorubrum texcoconense</name>
    <dbReference type="NCBI Taxonomy" id="1095776"/>
    <lineage>
        <taxon>Archaea</taxon>
        <taxon>Methanobacteriati</taxon>
        <taxon>Methanobacteriota</taxon>
        <taxon>Stenosarchaea group</taxon>
        <taxon>Halobacteria</taxon>
        <taxon>Halobacteriales</taxon>
        <taxon>Natrialbaceae</taxon>
        <taxon>Natronorubrum</taxon>
    </lineage>
</organism>
<evidence type="ECO:0000313" key="1">
    <source>
        <dbReference type="EMBL" id="SDJ59129.1"/>
    </source>
</evidence>